<sequence>MFEKTIYDLTSGLCAIFSGDRRVDKRLMNNVRSGVNPMVPDKMIYPQTYHGHEDESTNRTKTVMVQKGEKTQKDNLIQGVKR</sequence>
<dbReference type="AlphaFoldDB" id="A0AAV4XIN0"/>
<evidence type="ECO:0000313" key="2">
    <source>
        <dbReference type="Proteomes" id="UP001054945"/>
    </source>
</evidence>
<comment type="caution">
    <text evidence="1">The sequence shown here is derived from an EMBL/GenBank/DDBJ whole genome shotgun (WGS) entry which is preliminary data.</text>
</comment>
<protein>
    <submittedName>
        <fullName evidence="1">Uncharacterized protein</fullName>
    </submittedName>
</protein>
<gene>
    <name evidence="1" type="ORF">CEXT_332391</name>
</gene>
<accession>A0AAV4XIN0</accession>
<organism evidence="1 2">
    <name type="scientific">Caerostris extrusa</name>
    <name type="common">Bark spider</name>
    <name type="synonym">Caerostris bankana</name>
    <dbReference type="NCBI Taxonomy" id="172846"/>
    <lineage>
        <taxon>Eukaryota</taxon>
        <taxon>Metazoa</taxon>
        <taxon>Ecdysozoa</taxon>
        <taxon>Arthropoda</taxon>
        <taxon>Chelicerata</taxon>
        <taxon>Arachnida</taxon>
        <taxon>Araneae</taxon>
        <taxon>Araneomorphae</taxon>
        <taxon>Entelegynae</taxon>
        <taxon>Araneoidea</taxon>
        <taxon>Araneidae</taxon>
        <taxon>Caerostris</taxon>
    </lineage>
</organism>
<dbReference type="EMBL" id="BPLR01017858">
    <property type="protein sequence ID" value="GIY95002.1"/>
    <property type="molecule type" value="Genomic_DNA"/>
</dbReference>
<proteinExistence type="predicted"/>
<dbReference type="Proteomes" id="UP001054945">
    <property type="component" value="Unassembled WGS sequence"/>
</dbReference>
<keyword evidence="2" id="KW-1185">Reference proteome</keyword>
<reference evidence="1 2" key="1">
    <citation type="submission" date="2021-06" db="EMBL/GenBank/DDBJ databases">
        <title>Caerostris extrusa draft genome.</title>
        <authorList>
            <person name="Kono N."/>
            <person name="Arakawa K."/>
        </authorList>
    </citation>
    <scope>NUCLEOTIDE SEQUENCE [LARGE SCALE GENOMIC DNA]</scope>
</reference>
<name>A0AAV4XIN0_CAEEX</name>
<evidence type="ECO:0000313" key="1">
    <source>
        <dbReference type="EMBL" id="GIY95002.1"/>
    </source>
</evidence>